<evidence type="ECO:0000256" key="1">
    <source>
        <dbReference type="ARBA" id="ARBA00022741"/>
    </source>
</evidence>
<dbReference type="Gene3D" id="3.40.50.300">
    <property type="entry name" value="P-loop containing nucleotide triphosphate hydrolases"/>
    <property type="match status" value="1"/>
</dbReference>
<dbReference type="EMBL" id="CP002353">
    <property type="protein sequence ID" value="ADV62000.1"/>
    <property type="molecule type" value="Genomic_DNA"/>
</dbReference>
<protein>
    <submittedName>
        <fullName evidence="7">DNA mismatch repair protein MutS domain protein</fullName>
    </submittedName>
</protein>
<feature type="transmembrane region" description="Helical" evidence="5">
    <location>
        <begin position="72"/>
        <end position="90"/>
    </location>
</feature>
<feature type="transmembrane region" description="Helical" evidence="5">
    <location>
        <begin position="96"/>
        <end position="113"/>
    </location>
</feature>
<gene>
    <name evidence="7" type="ordered locus">Isop_1415</name>
</gene>
<dbReference type="InterPro" id="IPR027417">
    <property type="entry name" value="P-loop_NTPase"/>
</dbReference>
<dbReference type="KEGG" id="ipa:Isop_1415"/>
<evidence type="ECO:0000256" key="4">
    <source>
        <dbReference type="SAM" id="MobiDB-lite"/>
    </source>
</evidence>
<evidence type="ECO:0000313" key="7">
    <source>
        <dbReference type="EMBL" id="ADV62000.1"/>
    </source>
</evidence>
<dbReference type="eggNOG" id="COG0249">
    <property type="taxonomic scope" value="Bacteria"/>
</dbReference>
<feature type="transmembrane region" description="Helical" evidence="5">
    <location>
        <begin position="275"/>
        <end position="291"/>
    </location>
</feature>
<feature type="domain" description="DNA mismatch repair proteins mutS family" evidence="6">
    <location>
        <begin position="459"/>
        <end position="635"/>
    </location>
</feature>
<dbReference type="Proteomes" id="UP000008631">
    <property type="component" value="Chromosome"/>
</dbReference>
<reference evidence="7 8" key="2">
    <citation type="journal article" date="2011" name="Stand. Genomic Sci.">
        <title>Complete genome sequence of Isosphaera pallida type strain (IS1B).</title>
        <authorList>
            <consortium name="US DOE Joint Genome Institute (JGI-PGF)"/>
            <person name="Goker M."/>
            <person name="Cleland D."/>
            <person name="Saunders E."/>
            <person name="Lapidus A."/>
            <person name="Nolan M."/>
            <person name="Lucas S."/>
            <person name="Hammon N."/>
            <person name="Deshpande S."/>
            <person name="Cheng J.F."/>
            <person name="Tapia R."/>
            <person name="Han C."/>
            <person name="Goodwin L."/>
            <person name="Pitluck S."/>
            <person name="Liolios K."/>
            <person name="Pagani I."/>
            <person name="Ivanova N."/>
            <person name="Mavromatis K."/>
            <person name="Pati A."/>
            <person name="Chen A."/>
            <person name="Palaniappan K."/>
            <person name="Land M."/>
            <person name="Hauser L."/>
            <person name="Chang Y.J."/>
            <person name="Jeffries C.D."/>
            <person name="Detter J.C."/>
            <person name="Beck B."/>
            <person name="Woyke T."/>
            <person name="Bristow J."/>
            <person name="Eisen J.A."/>
            <person name="Markowitz V."/>
            <person name="Hugenholtz P."/>
            <person name="Kyrpides N.C."/>
            <person name="Klenk H.P."/>
        </authorList>
    </citation>
    <scope>NUCLEOTIDE SEQUENCE [LARGE SCALE GENOMIC DNA]</scope>
    <source>
        <strain evidence="8">ATCC 43644 / DSM 9630 / IS1B</strain>
    </source>
</reference>
<dbReference type="SUPFAM" id="SSF52540">
    <property type="entry name" value="P-loop containing nucleoside triphosphate hydrolases"/>
    <property type="match status" value="1"/>
</dbReference>
<dbReference type="InterPro" id="IPR000432">
    <property type="entry name" value="DNA_mismatch_repair_MutS_C"/>
</dbReference>
<reference key="1">
    <citation type="submission" date="2010-11" db="EMBL/GenBank/DDBJ databases">
        <title>The complete sequence of chromosome of Isophaera pallida ATCC 43644.</title>
        <authorList>
            <consortium name="US DOE Joint Genome Institute (JGI-PGF)"/>
            <person name="Lucas S."/>
            <person name="Copeland A."/>
            <person name="Lapidus A."/>
            <person name="Bruce D."/>
            <person name="Goodwin L."/>
            <person name="Pitluck S."/>
            <person name="Kyrpides N."/>
            <person name="Mavromatis K."/>
            <person name="Pagani I."/>
            <person name="Ivanova N."/>
            <person name="Saunders E."/>
            <person name="Brettin T."/>
            <person name="Detter J.C."/>
            <person name="Han C."/>
            <person name="Tapia R."/>
            <person name="Land M."/>
            <person name="Hauser L."/>
            <person name="Markowitz V."/>
            <person name="Cheng J.-F."/>
            <person name="Hugenholtz P."/>
            <person name="Woyke T."/>
            <person name="Wu D."/>
            <person name="Eisen J.A."/>
        </authorList>
    </citation>
    <scope>NUCLEOTIDE SEQUENCE</scope>
    <source>
        <strain>ATCC 43644</strain>
    </source>
</reference>
<dbReference type="GO" id="GO:0140664">
    <property type="term" value="F:ATP-dependent DNA damage sensor activity"/>
    <property type="evidence" value="ECO:0007669"/>
    <property type="project" value="InterPro"/>
</dbReference>
<evidence type="ECO:0000256" key="5">
    <source>
        <dbReference type="SAM" id="Phobius"/>
    </source>
</evidence>
<evidence type="ECO:0000256" key="3">
    <source>
        <dbReference type="ARBA" id="ARBA00023125"/>
    </source>
</evidence>
<dbReference type="GO" id="GO:0005524">
    <property type="term" value="F:ATP binding"/>
    <property type="evidence" value="ECO:0007669"/>
    <property type="project" value="UniProtKB-KW"/>
</dbReference>
<keyword evidence="1" id="KW-0547">Nucleotide-binding</keyword>
<keyword evidence="5" id="KW-0472">Membrane</keyword>
<keyword evidence="5" id="KW-1133">Transmembrane helix</keyword>
<sequence length="636" mass="69643">MAGVASSNDTQSATSGFVPTLSSSRPVESRATASSTPPLGEPARIYQERLESRRRELLDCDRRVEMIANARLLLFVLGLVALIAAASTSFVPWWSLIPLALGFTVLVLLNGRLDRLAERARRAVAFHERGLARLEDRWTGTGPTGERYLDAAADHPYAADLDLFGNGSVFQWLCVARTRVGEQTLADWLLHPAPREVVIARQQAVAELAERLEFREDLALLGSDVRTGIEPGTLIRWAVEEPRLTQSWAPPLAALSSLATLVTLLAWMVGITGPSPFLTMALGLILFHRAFRARIAPAVESIETHARELELLAELLGRFEAETFQAPHLVTLQEKLKVEGHPPSERIARLSRLANLYANMRNALFAPLGGLLMWPLQFGFRIDAWRRESGPKVGEWLHALGELEALASLATARFENPEDPFPELVDPSQGPVFHAEGLGHPLIPRAINVRNDVNLGKPVTLMIVSGSNMSGKSTLLRSVGVAAVLAQTGGTVRARRLTLSPLVIGGTLRVQDSLQQGKSRFYAELTRVRQLVDLANGDRPLLFLLDELFSGTNSHDRRLGAEAVVRGLLDRGAIGFMTTHDLALAHLVEHLGDRAINVHFEDHLEDGKLVFDHIMKPGVVTKSNAIALMRAVGLNV</sequence>
<evidence type="ECO:0000313" key="8">
    <source>
        <dbReference type="Proteomes" id="UP000008631"/>
    </source>
</evidence>
<proteinExistence type="predicted"/>
<dbReference type="AlphaFoldDB" id="E8QXF9"/>
<dbReference type="STRING" id="575540.Isop_1415"/>
<name>E8QXF9_ISOPI</name>
<keyword evidence="3" id="KW-0238">DNA-binding</keyword>
<evidence type="ECO:0000256" key="2">
    <source>
        <dbReference type="ARBA" id="ARBA00022840"/>
    </source>
</evidence>
<dbReference type="GO" id="GO:0005829">
    <property type="term" value="C:cytosol"/>
    <property type="evidence" value="ECO:0007669"/>
    <property type="project" value="TreeGrafter"/>
</dbReference>
<dbReference type="SUPFAM" id="SSF48334">
    <property type="entry name" value="DNA repair protein MutS, domain III"/>
    <property type="match status" value="1"/>
</dbReference>
<feature type="region of interest" description="Disordered" evidence="4">
    <location>
        <begin position="1"/>
        <end position="42"/>
    </location>
</feature>
<keyword evidence="8" id="KW-1185">Reference proteome</keyword>
<dbReference type="PANTHER" id="PTHR11361:SF99">
    <property type="entry name" value="DNA MISMATCH REPAIR PROTEIN"/>
    <property type="match status" value="1"/>
</dbReference>
<dbReference type="InParanoid" id="E8QXF9"/>
<dbReference type="GO" id="GO:0006298">
    <property type="term" value="P:mismatch repair"/>
    <property type="evidence" value="ECO:0007669"/>
    <property type="project" value="InterPro"/>
</dbReference>
<organism evidence="7 8">
    <name type="scientific">Isosphaera pallida (strain ATCC 43644 / DSM 9630 / IS1B)</name>
    <dbReference type="NCBI Taxonomy" id="575540"/>
    <lineage>
        <taxon>Bacteria</taxon>
        <taxon>Pseudomonadati</taxon>
        <taxon>Planctomycetota</taxon>
        <taxon>Planctomycetia</taxon>
        <taxon>Isosphaerales</taxon>
        <taxon>Isosphaeraceae</taxon>
        <taxon>Isosphaera</taxon>
    </lineage>
</organism>
<dbReference type="GO" id="GO:0030983">
    <property type="term" value="F:mismatched DNA binding"/>
    <property type="evidence" value="ECO:0007669"/>
    <property type="project" value="InterPro"/>
</dbReference>
<dbReference type="Pfam" id="PF00488">
    <property type="entry name" value="MutS_V"/>
    <property type="match status" value="1"/>
</dbReference>
<keyword evidence="5" id="KW-0812">Transmembrane</keyword>
<keyword evidence="2" id="KW-0067">ATP-binding</keyword>
<dbReference type="Gene3D" id="1.10.1420.10">
    <property type="match status" value="1"/>
</dbReference>
<dbReference type="SMART" id="SM00534">
    <property type="entry name" value="MUTSac"/>
    <property type="match status" value="1"/>
</dbReference>
<dbReference type="InterPro" id="IPR045076">
    <property type="entry name" value="MutS"/>
</dbReference>
<evidence type="ECO:0000259" key="6">
    <source>
        <dbReference type="SMART" id="SM00534"/>
    </source>
</evidence>
<dbReference type="InterPro" id="IPR036187">
    <property type="entry name" value="DNA_mismatch_repair_MutS_sf"/>
</dbReference>
<dbReference type="HOGENOM" id="CLU_030717_0_0_0"/>
<dbReference type="PANTHER" id="PTHR11361">
    <property type="entry name" value="DNA MISMATCH REPAIR PROTEIN MUTS FAMILY MEMBER"/>
    <property type="match status" value="1"/>
</dbReference>
<accession>E8QXF9</accession>
<feature type="compositionally biased region" description="Polar residues" evidence="4">
    <location>
        <begin position="1"/>
        <end position="37"/>
    </location>
</feature>